<gene>
    <name evidence="1" type="ORF">FACI_IFERC00001G0804</name>
</gene>
<dbReference type="EMBL" id="CP004145">
    <property type="protein sequence ID" value="AGO60784.1"/>
    <property type="molecule type" value="Genomic_DNA"/>
</dbReference>
<organism evidence="1 2">
    <name type="scientific">Ferroplasma acidarmanus Fer1</name>
    <dbReference type="NCBI Taxonomy" id="333146"/>
    <lineage>
        <taxon>Archaea</taxon>
        <taxon>Methanobacteriati</taxon>
        <taxon>Thermoplasmatota</taxon>
        <taxon>Thermoplasmata</taxon>
        <taxon>Thermoplasmatales</taxon>
        <taxon>Ferroplasmaceae</taxon>
        <taxon>Ferroplasma</taxon>
    </lineage>
</organism>
<dbReference type="Proteomes" id="UP000014660">
    <property type="component" value="Chromosome"/>
</dbReference>
<dbReference type="AlphaFoldDB" id="S0AS13"/>
<accession>S0AS13</accession>
<proteinExistence type="predicted"/>
<evidence type="ECO:0000313" key="1">
    <source>
        <dbReference type="EMBL" id="AGO60784.1"/>
    </source>
</evidence>
<protein>
    <submittedName>
        <fullName evidence="1">Uncharacterized protein</fullName>
    </submittedName>
</protein>
<reference evidence="1 2" key="1">
    <citation type="journal article" date="2007" name="Proc. Natl. Acad. Sci. U.S.A.">
        <title>Genome dynamics in a natural archaeal population.</title>
        <authorList>
            <person name="Allen E.E."/>
            <person name="Tyson G.W."/>
            <person name="Whitaker R.J."/>
            <person name="Detter J.C."/>
            <person name="Richardson P.M."/>
            <person name="Banfield J.F."/>
        </authorList>
    </citation>
    <scope>NUCLEOTIDE SEQUENCE [LARGE SCALE GENOMIC DNA]</scope>
    <source>
        <strain evidence="2">fer1</strain>
    </source>
</reference>
<sequence length="64" mass="7442">MEKLNGLKAYKKMTCDKRLDALPEGDEEGMYTENFRSSLLRSLLDLKDNKTYTLEEVKKQLGIQ</sequence>
<dbReference type="KEGG" id="fac:FACI_IFERC01G0804"/>
<dbReference type="HOGENOM" id="CLU_2856944_0_0_2"/>
<name>S0AS13_FERAC</name>
<evidence type="ECO:0000313" key="2">
    <source>
        <dbReference type="Proteomes" id="UP000014660"/>
    </source>
</evidence>
<keyword evidence="2" id="KW-1185">Reference proteome</keyword>